<evidence type="ECO:0000256" key="4">
    <source>
        <dbReference type="ARBA" id="ARBA00013346"/>
    </source>
</evidence>
<keyword evidence="6 13" id="KW-0489">Methyltransferase</keyword>
<keyword evidence="7 13" id="KW-0808">Transferase</keyword>
<evidence type="ECO:0000313" key="14">
    <source>
        <dbReference type="Proteomes" id="UP000552644"/>
    </source>
</evidence>
<evidence type="ECO:0000256" key="11">
    <source>
        <dbReference type="ARBA" id="ARBA00031350"/>
    </source>
</evidence>
<evidence type="ECO:0000256" key="2">
    <source>
        <dbReference type="ARBA" id="ARBA00005369"/>
    </source>
</evidence>
<keyword evidence="14" id="KW-1185">Reference proteome</keyword>
<dbReference type="CDD" id="cd02440">
    <property type="entry name" value="AdoMet_MTases"/>
    <property type="match status" value="1"/>
</dbReference>
<proteinExistence type="inferred from homology"/>
<comment type="subcellular location">
    <subcellularLocation>
        <location evidence="1">Cytoplasm</location>
    </subcellularLocation>
</comment>
<dbReference type="EMBL" id="JACHJP010000013">
    <property type="protein sequence ID" value="MBB4920354.1"/>
    <property type="molecule type" value="Genomic_DNA"/>
</dbReference>
<dbReference type="Pfam" id="PF01135">
    <property type="entry name" value="PCMT"/>
    <property type="match status" value="1"/>
</dbReference>
<dbReference type="EC" id="2.1.1.77" evidence="3"/>
<dbReference type="GO" id="GO:0004719">
    <property type="term" value="F:protein-L-isoaspartate (D-aspartate) O-methyltransferase activity"/>
    <property type="evidence" value="ECO:0007669"/>
    <property type="project" value="UniProtKB-EC"/>
</dbReference>
<evidence type="ECO:0000313" key="13">
    <source>
        <dbReference type="EMBL" id="MBB4920354.1"/>
    </source>
</evidence>
<evidence type="ECO:0000256" key="10">
    <source>
        <dbReference type="ARBA" id="ARBA00031323"/>
    </source>
</evidence>
<dbReference type="GO" id="GO:0032259">
    <property type="term" value="P:methylation"/>
    <property type="evidence" value="ECO:0007669"/>
    <property type="project" value="UniProtKB-KW"/>
</dbReference>
<dbReference type="PANTHER" id="PTHR11579:SF0">
    <property type="entry name" value="PROTEIN-L-ISOASPARTATE(D-ASPARTATE) O-METHYLTRANSFERASE"/>
    <property type="match status" value="1"/>
</dbReference>
<organism evidence="13 14">
    <name type="scientific">Streptosporangium saharense</name>
    <dbReference type="NCBI Taxonomy" id="1706840"/>
    <lineage>
        <taxon>Bacteria</taxon>
        <taxon>Bacillati</taxon>
        <taxon>Actinomycetota</taxon>
        <taxon>Actinomycetes</taxon>
        <taxon>Streptosporangiales</taxon>
        <taxon>Streptosporangiaceae</taxon>
        <taxon>Streptosporangium</taxon>
    </lineage>
</organism>
<evidence type="ECO:0000256" key="8">
    <source>
        <dbReference type="ARBA" id="ARBA00022691"/>
    </source>
</evidence>
<dbReference type="InterPro" id="IPR000682">
    <property type="entry name" value="PCMT"/>
</dbReference>
<reference evidence="13 14" key="1">
    <citation type="submission" date="2020-08" db="EMBL/GenBank/DDBJ databases">
        <title>Genomic Encyclopedia of Type Strains, Phase III (KMG-III): the genomes of soil and plant-associated and newly described type strains.</title>
        <authorList>
            <person name="Whitman W."/>
        </authorList>
    </citation>
    <scope>NUCLEOTIDE SEQUENCE [LARGE SCALE GENOMIC DNA]</scope>
    <source>
        <strain evidence="13 14">CECT 8840</strain>
    </source>
</reference>
<keyword evidence="5" id="KW-0963">Cytoplasm</keyword>
<dbReference type="InterPro" id="IPR029063">
    <property type="entry name" value="SAM-dependent_MTases_sf"/>
</dbReference>
<dbReference type="AlphaFoldDB" id="A0A7W7VS90"/>
<name>A0A7W7VS90_9ACTN</name>
<comment type="caution">
    <text evidence="13">The sequence shown here is derived from an EMBL/GenBank/DDBJ whole genome shotgun (WGS) entry which is preliminary data.</text>
</comment>
<evidence type="ECO:0000256" key="9">
    <source>
        <dbReference type="ARBA" id="ARBA00030757"/>
    </source>
</evidence>
<evidence type="ECO:0000256" key="5">
    <source>
        <dbReference type="ARBA" id="ARBA00022490"/>
    </source>
</evidence>
<evidence type="ECO:0000256" key="12">
    <source>
        <dbReference type="SAM" id="MobiDB-lite"/>
    </source>
</evidence>
<dbReference type="Gene3D" id="3.40.50.150">
    <property type="entry name" value="Vaccinia Virus protein VP39"/>
    <property type="match status" value="1"/>
</dbReference>
<dbReference type="PANTHER" id="PTHR11579">
    <property type="entry name" value="PROTEIN-L-ISOASPARTATE O-METHYLTRANSFERASE"/>
    <property type="match status" value="1"/>
</dbReference>
<dbReference type="SUPFAM" id="SSF53335">
    <property type="entry name" value="S-adenosyl-L-methionine-dependent methyltransferases"/>
    <property type="match status" value="1"/>
</dbReference>
<evidence type="ECO:0000256" key="6">
    <source>
        <dbReference type="ARBA" id="ARBA00022603"/>
    </source>
</evidence>
<dbReference type="RefSeq" id="WP_184724396.1">
    <property type="nucleotide sequence ID" value="NZ_JACHJP010000013.1"/>
</dbReference>
<evidence type="ECO:0000256" key="3">
    <source>
        <dbReference type="ARBA" id="ARBA00011890"/>
    </source>
</evidence>
<dbReference type="Proteomes" id="UP000552644">
    <property type="component" value="Unassembled WGS sequence"/>
</dbReference>
<sequence>MTDPTFPEGWAAAFEAAPRELFLPEVMWPFDDGRDLTVSRAEDPAEWLRWATTNVPITTQWDDGHHTGTAPGRQRTSSSSAPSVVSTMFRELSVFDGAKVLEIGTGTGWCAALLSARLGEANVVSVELDRAVADRARKSLAAAGWNPEVVTGDGLLGHPGRAPYDRILVTAGVRDVPRAWIEQTRPGGVIVMPWGTRYTHQEAVVRLTVTEDGGASGPFVGGAGFMPLRSQRTALRVSEYVPGDSWPADTRRSETRVRASSAFPEEPFATAPFVTGLLVPDCVHSYGHDAQGTPAVWLYGLADRSWAAVFFYGDTTHGASQVYQGGPRDLWNEVETAHGWWIERGHPRRERFGLTITPEGHHRPWLDAPTNLLPR</sequence>
<dbReference type="GO" id="GO:0005737">
    <property type="term" value="C:cytoplasm"/>
    <property type="evidence" value="ECO:0007669"/>
    <property type="project" value="UniProtKB-SubCell"/>
</dbReference>
<comment type="similarity">
    <text evidence="2">Belongs to the methyltransferase superfamily. L-isoaspartyl/D-aspartyl protein methyltransferase family.</text>
</comment>
<evidence type="ECO:0000256" key="1">
    <source>
        <dbReference type="ARBA" id="ARBA00004496"/>
    </source>
</evidence>
<protein>
    <recommendedName>
        <fullName evidence="4">Protein-L-isoaspartate O-methyltransferase</fullName>
        <ecNumber evidence="3">2.1.1.77</ecNumber>
    </recommendedName>
    <alternativeName>
        <fullName evidence="11">L-isoaspartyl protein carboxyl methyltransferase</fullName>
    </alternativeName>
    <alternativeName>
        <fullName evidence="9">Protein L-isoaspartyl methyltransferase</fullName>
    </alternativeName>
    <alternativeName>
        <fullName evidence="10">Protein-beta-aspartate methyltransferase</fullName>
    </alternativeName>
</protein>
<keyword evidence="8" id="KW-0949">S-adenosyl-L-methionine</keyword>
<feature type="region of interest" description="Disordered" evidence="12">
    <location>
        <begin position="59"/>
        <end position="81"/>
    </location>
</feature>
<evidence type="ECO:0000256" key="7">
    <source>
        <dbReference type="ARBA" id="ARBA00022679"/>
    </source>
</evidence>
<gene>
    <name evidence="13" type="ORF">FHS44_007503</name>
</gene>
<accession>A0A7W7VS90</accession>